<dbReference type="SUPFAM" id="SSF56219">
    <property type="entry name" value="DNase I-like"/>
    <property type="match status" value="1"/>
</dbReference>
<dbReference type="Gene3D" id="3.60.10.10">
    <property type="entry name" value="Endonuclease/exonuclease/phosphatase"/>
    <property type="match status" value="1"/>
</dbReference>
<evidence type="ECO:0000256" key="1">
    <source>
        <dbReference type="SAM" id="MobiDB-lite"/>
    </source>
</evidence>
<dbReference type="SUPFAM" id="SSF56672">
    <property type="entry name" value="DNA/RNA polymerases"/>
    <property type="match status" value="1"/>
</dbReference>
<reference evidence="3" key="1">
    <citation type="submission" date="2018-02" db="EMBL/GenBank/DDBJ databases">
        <authorList>
            <person name="Cohen D.B."/>
            <person name="Kent A.D."/>
        </authorList>
    </citation>
    <scope>NUCLEOTIDE SEQUENCE</scope>
</reference>
<feature type="region of interest" description="Disordered" evidence="1">
    <location>
        <begin position="279"/>
        <end position="377"/>
    </location>
</feature>
<dbReference type="Pfam" id="PF00078">
    <property type="entry name" value="RVT_1"/>
    <property type="match status" value="1"/>
</dbReference>
<dbReference type="GO" id="GO:0004519">
    <property type="term" value="F:endonuclease activity"/>
    <property type="evidence" value="ECO:0007669"/>
    <property type="project" value="InterPro"/>
</dbReference>
<feature type="compositionally biased region" description="Polar residues" evidence="1">
    <location>
        <begin position="316"/>
        <end position="328"/>
    </location>
</feature>
<dbReference type="GO" id="GO:0006281">
    <property type="term" value="P:DNA repair"/>
    <property type="evidence" value="ECO:0007669"/>
    <property type="project" value="InterPro"/>
</dbReference>
<dbReference type="Pfam" id="PF03372">
    <property type="entry name" value="Exo_endo_phos"/>
    <property type="match status" value="1"/>
</dbReference>
<evidence type="ECO:0000259" key="2">
    <source>
        <dbReference type="PROSITE" id="PS50878"/>
    </source>
</evidence>
<dbReference type="PANTHER" id="PTHR33116:SF78">
    <property type="entry name" value="OS12G0587133 PROTEIN"/>
    <property type="match status" value="1"/>
</dbReference>
<dbReference type="InterPro" id="IPR005135">
    <property type="entry name" value="Endo/exonuclease/phosphatase"/>
</dbReference>
<sequence length="1564" mass="176742">MLLLLPTPSFPAKLTHYQSKPFSHTHLRPLRCTGNVDGFTERSGYLFELSASEADSLTDYGVSKIAAIYKRKPLILFRRIFQIGTTFGKWFGLRYLDRLLDQSDQMFEVRAAEFRKMLVELGPAGLHEVAHLPPEHKFQKTFREGAKGKGYVIIPEGRELWGWRGFSQVLAGLLGMDLARKKVAPPVNMGRRVGQAIPMRGSQTFKDIVNHGATDPKIIPEIFPAIGKNINKGRDTGLPGTRVDLALSLKLDLGIGPTGEWVVHKVEILSPKKELKAQPNPEILINQPKANKPISVKSWKPNKGPPKPIFEWRPRSTGQSVGEGSSGTKAEAESPLVNLELTDASSDDESVSESLSMVPVQDDTPSRALGDGDSSVDQAWGTSKEWFLELKDGQRLRIPEGIKSVTSMADDRLTRRVQQWIEEQRYGGSKSTEEERKWVGSETDLALVTKEDSIPEDDGEAMLVAPLAVIMPPEDEAQGLTEVGPQTYSEWVLQKHKAFGKLVGASYEGYEEKVLEVLVAIDARRRKAGLSSRKSTPLGWGIVVDSMNVKIISWNVRGMNELDKRLRIKNLLKGWKADVVCLQETKLGLISSRVVRSLWGGQYVDWVFLGSNGASGGILLMWDRRVVEKLEDAVGQYSVSCKFKTVMDQSEWMFSGVYGPNLDSERQGLWDELAGVKSWWDVPWCVGGDFNVVRFPEEKSHFTSFTQAMHDFSDFISAQGLIDTPLLGGKFTWSNGRTIDARSRLDRFLFTADWEDYFGLISEKRLVRLGSDHFPILLVCGSPHQGSRPFKFENMWLKVDGFVAKVHQWWNSYQFQGFPSYILANKLKALKFDLRHWNAEEFGNVTARKNALLAELNVLDVDLDSHILSTEDRVRKEMVIAEVNHLILMEEISLRQKSWVLWLKEGDKNSKFFHRIANSNRNRNTIGQLSIDGEVSTQQAAIKEHIVQFYEQLYTEGELQRPLLDGLEFTGLAGEDLEGLDRPFSEEEVFNVVKNFIGDKSPGPDGYSMAFYQACWSIVGSEVMEVCNEFYDQGIFEKSLNATFICLIPKKPGAVELKDFRPISLVGSVYKIMAKVLANRLSLVLAKIISSPQNAFVKERQILDSVLIANECVDSRMRSRIPGVLCKLDLEKAYDHVNWKFLLYVLRRCGFSARWIRWISFCISSVRFSILVNGSPCGFFSSSRGLRQGDPLSPLLFVIVMEAFSWMMDRAVEGGLLSSFLVGDRGISTLMMPHLLFANDTLIFSAAEHDQILNLRYVLTWFEAITGLRINLGKSELVLVGDVLDVEGLADILGCKTASLPMQYLRLPLGAKFKSKDIWNPVLEKVERRLAGWKILYLSKGGKLTLIKSTLSNLPTYYLSLFPIPVSVAKRIEKLQREFLWQGSGEEFKFHLVNWNQICAPVRYGGLAVRSLLTFNQALLGKWLWRFGVERDALWRRVIAEKFGLVGGGWSTQRVHGSYGMSLWKYISKGWDQLHKFLELKVGDGSRIPFWSDVWCGGSPLKDLFPDLYPITRDKEALVAKHLRIRNDKIHWELDFIRSIHDWELESISNFLDLLYSASPKGQG</sequence>
<name>A0A2N9H187_FAGSY</name>
<dbReference type="InterPro" id="IPR043502">
    <property type="entry name" value="DNA/RNA_pol_sf"/>
</dbReference>
<proteinExistence type="predicted"/>
<dbReference type="PROSITE" id="PS00726">
    <property type="entry name" value="AP_NUCLEASE_F1_1"/>
    <property type="match status" value="1"/>
</dbReference>
<dbReference type="CDD" id="cd01650">
    <property type="entry name" value="RT_nLTR_like"/>
    <property type="match status" value="1"/>
</dbReference>
<dbReference type="EMBL" id="OIVN01002657">
    <property type="protein sequence ID" value="SPD05399.1"/>
    <property type="molecule type" value="Genomic_DNA"/>
</dbReference>
<protein>
    <recommendedName>
        <fullName evidence="2">Reverse transcriptase domain-containing protein</fullName>
    </recommendedName>
</protein>
<dbReference type="PANTHER" id="PTHR33116">
    <property type="entry name" value="REVERSE TRANSCRIPTASE ZINC-BINDING DOMAIN-CONTAINING PROTEIN-RELATED-RELATED"/>
    <property type="match status" value="1"/>
</dbReference>
<accession>A0A2N9H187</accession>
<feature type="domain" description="Reverse transcriptase" evidence="2">
    <location>
        <begin position="1029"/>
        <end position="1297"/>
    </location>
</feature>
<dbReference type="InterPro" id="IPR036691">
    <property type="entry name" value="Endo/exonu/phosph_ase_sf"/>
</dbReference>
<gene>
    <name evidence="3" type="ORF">FSB_LOCUS33281</name>
</gene>
<dbReference type="InterPro" id="IPR020847">
    <property type="entry name" value="AP_endonuclease_F1_BS"/>
</dbReference>
<dbReference type="PROSITE" id="PS50878">
    <property type="entry name" value="RT_POL"/>
    <property type="match status" value="1"/>
</dbReference>
<organism evidence="3">
    <name type="scientific">Fagus sylvatica</name>
    <name type="common">Beechnut</name>
    <dbReference type="NCBI Taxonomy" id="28930"/>
    <lineage>
        <taxon>Eukaryota</taxon>
        <taxon>Viridiplantae</taxon>
        <taxon>Streptophyta</taxon>
        <taxon>Embryophyta</taxon>
        <taxon>Tracheophyta</taxon>
        <taxon>Spermatophyta</taxon>
        <taxon>Magnoliopsida</taxon>
        <taxon>eudicotyledons</taxon>
        <taxon>Gunneridae</taxon>
        <taxon>Pentapetalae</taxon>
        <taxon>rosids</taxon>
        <taxon>fabids</taxon>
        <taxon>Fagales</taxon>
        <taxon>Fagaceae</taxon>
        <taxon>Fagus</taxon>
    </lineage>
</organism>
<dbReference type="GO" id="GO:0003677">
    <property type="term" value="F:DNA binding"/>
    <property type="evidence" value="ECO:0007669"/>
    <property type="project" value="InterPro"/>
</dbReference>
<evidence type="ECO:0000313" key="3">
    <source>
        <dbReference type="EMBL" id="SPD05399.1"/>
    </source>
</evidence>
<dbReference type="InterPro" id="IPR000477">
    <property type="entry name" value="RT_dom"/>
</dbReference>